<dbReference type="Gene3D" id="3.40.50.300">
    <property type="entry name" value="P-loop containing nucleotide triphosphate hydrolases"/>
    <property type="match status" value="1"/>
</dbReference>
<dbReference type="GO" id="GO:0016887">
    <property type="term" value="F:ATP hydrolysis activity"/>
    <property type="evidence" value="ECO:0007669"/>
    <property type="project" value="InterPro"/>
</dbReference>
<dbReference type="SMART" id="SM00382">
    <property type="entry name" value="AAA"/>
    <property type="match status" value="1"/>
</dbReference>
<keyword evidence="6" id="KW-1185">Reference proteome</keyword>
<reference evidence="6" key="1">
    <citation type="submission" date="2014-07" db="EMBL/GenBank/DDBJ databases">
        <authorList>
            <person name="Wibberg D."/>
        </authorList>
    </citation>
    <scope>NUCLEOTIDE SEQUENCE [LARGE SCALE GENOMIC DNA]</scope>
    <source>
        <strain evidence="6">DG5</strain>
    </source>
</reference>
<dbReference type="PROSITE" id="PS50893">
    <property type="entry name" value="ABC_TRANSPORTER_2"/>
    <property type="match status" value="1"/>
</dbReference>
<evidence type="ECO:0000256" key="1">
    <source>
        <dbReference type="ARBA" id="ARBA00022448"/>
    </source>
</evidence>
<evidence type="ECO:0000256" key="3">
    <source>
        <dbReference type="ARBA" id="ARBA00022840"/>
    </source>
</evidence>
<dbReference type="AlphaFoldDB" id="A0A078KVF5"/>
<keyword evidence="2" id="KW-0547">Nucleotide-binding</keyword>
<evidence type="ECO:0000259" key="4">
    <source>
        <dbReference type="PROSITE" id="PS50893"/>
    </source>
</evidence>
<protein>
    <recommendedName>
        <fullName evidence="4">ABC transporter domain-containing protein</fullName>
    </recommendedName>
</protein>
<evidence type="ECO:0000313" key="6">
    <source>
        <dbReference type="Proteomes" id="UP000032431"/>
    </source>
</evidence>
<sequence>MVIIDSILTVKNLTFGYDEKVVIKDFSLEVYPGEIVCLEGSNGAGKTTILNCITGIVNSYQNIYIYNKPVSENRALIKKISYIMSEDCLYDYLTVGENIEFFKTIFECDEKYNENVNHYLKLFNLDGYDSVLVKKLSQGMRNKLYLAIMLSRNFDLLVLDEPFTALDQSTQQIILDSVADIVKSQNKAVLFVTHIETFKAIATRVVHIDKLDDEFFRNPE</sequence>
<dbReference type="PANTHER" id="PTHR42939">
    <property type="entry name" value="ABC TRANSPORTER ATP-BINDING PROTEIN ALBC-RELATED"/>
    <property type="match status" value="1"/>
</dbReference>
<accession>A0A078KVF5</accession>
<dbReference type="Pfam" id="PF00005">
    <property type="entry name" value="ABC_tran"/>
    <property type="match status" value="1"/>
</dbReference>
<dbReference type="SUPFAM" id="SSF52540">
    <property type="entry name" value="P-loop containing nucleoside triphosphate hydrolases"/>
    <property type="match status" value="1"/>
</dbReference>
<dbReference type="InterPro" id="IPR003593">
    <property type="entry name" value="AAA+_ATPase"/>
</dbReference>
<keyword evidence="3" id="KW-0067">ATP-binding</keyword>
<dbReference type="Proteomes" id="UP000032431">
    <property type="component" value="Chromosome I"/>
</dbReference>
<gene>
    <name evidence="5" type="ORF">CCDG5_2048</name>
</gene>
<dbReference type="KEGG" id="ccel:CCDG5_2048"/>
<dbReference type="HOGENOM" id="CLU_000604_1_2_9"/>
<feature type="domain" description="ABC transporter" evidence="4">
    <location>
        <begin position="8"/>
        <end position="220"/>
    </location>
</feature>
<name>A0A078KVF5_9FIRM</name>
<dbReference type="InterPro" id="IPR027417">
    <property type="entry name" value="P-loop_NTPase"/>
</dbReference>
<dbReference type="EMBL" id="LM995447">
    <property type="protein sequence ID" value="CDZ25139.1"/>
    <property type="molecule type" value="Genomic_DNA"/>
</dbReference>
<dbReference type="STRING" id="29343.CCDG5_2048"/>
<dbReference type="InterPro" id="IPR003439">
    <property type="entry name" value="ABC_transporter-like_ATP-bd"/>
</dbReference>
<dbReference type="GO" id="GO:0005524">
    <property type="term" value="F:ATP binding"/>
    <property type="evidence" value="ECO:0007669"/>
    <property type="project" value="UniProtKB-KW"/>
</dbReference>
<dbReference type="PANTHER" id="PTHR42939:SF1">
    <property type="entry name" value="ABC TRANSPORTER ATP-BINDING PROTEIN ALBC-RELATED"/>
    <property type="match status" value="1"/>
</dbReference>
<evidence type="ECO:0000256" key="2">
    <source>
        <dbReference type="ARBA" id="ARBA00022741"/>
    </source>
</evidence>
<proteinExistence type="predicted"/>
<organism evidence="5 6">
    <name type="scientific">[Clostridium] cellulosi</name>
    <dbReference type="NCBI Taxonomy" id="29343"/>
    <lineage>
        <taxon>Bacteria</taxon>
        <taxon>Bacillati</taxon>
        <taxon>Bacillota</taxon>
        <taxon>Clostridia</taxon>
        <taxon>Eubacteriales</taxon>
        <taxon>Oscillospiraceae</taxon>
        <taxon>Oscillospiraceae incertae sedis</taxon>
    </lineage>
</organism>
<dbReference type="InterPro" id="IPR051782">
    <property type="entry name" value="ABC_Transporter_VariousFunc"/>
</dbReference>
<keyword evidence="1" id="KW-0813">Transport</keyword>
<dbReference type="PATRIC" id="fig|29343.3.peg.2174"/>
<evidence type="ECO:0000313" key="5">
    <source>
        <dbReference type="EMBL" id="CDZ25139.1"/>
    </source>
</evidence>